<dbReference type="EMBL" id="LN736369">
    <property type="protein sequence ID" value="CEP64113.1"/>
    <property type="molecule type" value="Genomic_DNA"/>
</dbReference>
<evidence type="ECO:0000259" key="2">
    <source>
        <dbReference type="Pfam" id="PF02826"/>
    </source>
</evidence>
<dbReference type="GeneID" id="34687645"/>
<dbReference type="SUPFAM" id="SSF52283">
    <property type="entry name" value="Formate/glycerate dehydrogenase catalytic domain-like"/>
    <property type="match status" value="1"/>
</dbReference>
<keyword evidence="4" id="KW-1185">Reference proteome</keyword>
<dbReference type="STRING" id="1245769.A0A0C7MVY3"/>
<proteinExistence type="predicted"/>
<dbReference type="AlphaFoldDB" id="A0A0C7MVY3"/>
<dbReference type="GO" id="GO:0016618">
    <property type="term" value="F:hydroxypyruvate reductase [NAD(P)H] activity"/>
    <property type="evidence" value="ECO:0007669"/>
    <property type="project" value="TreeGrafter"/>
</dbReference>
<dbReference type="InterPro" id="IPR036291">
    <property type="entry name" value="NAD(P)-bd_dom_sf"/>
</dbReference>
<reference evidence="3 4" key="1">
    <citation type="submission" date="2014-12" db="EMBL/GenBank/DDBJ databases">
        <authorList>
            <person name="Neuveglise Cecile"/>
        </authorList>
    </citation>
    <scope>NUCLEOTIDE SEQUENCE [LARGE SCALE GENOMIC DNA]</scope>
    <source>
        <strain evidence="3 4">CBS 12615</strain>
    </source>
</reference>
<dbReference type="GO" id="GO:0030267">
    <property type="term" value="F:glyoxylate reductase (NADPH) activity"/>
    <property type="evidence" value="ECO:0007669"/>
    <property type="project" value="TreeGrafter"/>
</dbReference>
<dbReference type="Gene3D" id="3.40.50.720">
    <property type="entry name" value="NAD(P)-binding Rossmann-like Domain"/>
    <property type="match status" value="2"/>
</dbReference>
<evidence type="ECO:0000313" key="4">
    <source>
        <dbReference type="Proteomes" id="UP000054304"/>
    </source>
</evidence>
<gene>
    <name evidence="3" type="ORF">LALA0_S10e02564g</name>
</gene>
<protein>
    <submittedName>
        <fullName evidence="3">LALA0S10e02564g1_1</fullName>
    </submittedName>
</protein>
<dbReference type="HOGENOM" id="CLU_019796_1_2_1"/>
<dbReference type="SUPFAM" id="SSF51735">
    <property type="entry name" value="NAD(P)-binding Rossmann-fold domains"/>
    <property type="match status" value="1"/>
</dbReference>
<evidence type="ECO:0000313" key="3">
    <source>
        <dbReference type="EMBL" id="CEP64113.1"/>
    </source>
</evidence>
<evidence type="ECO:0000256" key="1">
    <source>
        <dbReference type="ARBA" id="ARBA00023002"/>
    </source>
</evidence>
<dbReference type="OrthoDB" id="298012at2759"/>
<dbReference type="GO" id="GO:0051287">
    <property type="term" value="F:NAD binding"/>
    <property type="evidence" value="ECO:0007669"/>
    <property type="project" value="InterPro"/>
</dbReference>
<dbReference type="RefSeq" id="XP_022630323.1">
    <property type="nucleotide sequence ID" value="XM_022775458.1"/>
</dbReference>
<dbReference type="PANTHER" id="PTHR10996">
    <property type="entry name" value="2-HYDROXYACID DEHYDROGENASE-RELATED"/>
    <property type="match status" value="1"/>
</dbReference>
<sequence length="381" mass="41981">MTKPKVLIPYKSFIDLARELEDWARLKTCIDFVEYKLTTKDDFKEFLRNSDFACLWVTDEFGAYWDSPTSFFDDFPKTLKLIVVPWVGTDFLDVSRLKNEKSITVCNIGPNAANSVAEIALHLTLSCFRMTSFFEHCFRFVHQGQCSQCFKYIGGSKHDTCESQAPCANGKASYSFPEPLNSEKGGSAKFTIAGKSVNSPAGKTALILGFGYIGQTIGKKLYGGLDMNIRYYKRSGRVSREILGYPAEYCESLKDPKTWQAVDVIVLALPGDASTDNLVNHETLKLCKDGVRIVNVGRGSCIDEDALLSGLESGKVGSAGLDVYKNEGQRVASGFFNRWDVTLLPHIGSAISELITTQTAVTLRNIEDVLVNGGTGLYPVG</sequence>
<dbReference type="Proteomes" id="UP000054304">
    <property type="component" value="Unassembled WGS sequence"/>
</dbReference>
<dbReference type="Pfam" id="PF02826">
    <property type="entry name" value="2-Hacid_dh_C"/>
    <property type="match status" value="1"/>
</dbReference>
<accession>A0A0C7MVY3</accession>
<dbReference type="PANTHER" id="PTHR10996:SF279">
    <property type="entry name" value="2-HYDROXYACID DEHYDROGENASE YPL113C-RELATED"/>
    <property type="match status" value="1"/>
</dbReference>
<dbReference type="InterPro" id="IPR006140">
    <property type="entry name" value="D-isomer_DH_NAD-bd"/>
</dbReference>
<feature type="domain" description="D-isomer specific 2-hydroxyacid dehydrogenase NAD-binding" evidence="2">
    <location>
        <begin position="197"/>
        <end position="348"/>
    </location>
</feature>
<name>A0A0C7MVY3_9SACH</name>
<dbReference type="GO" id="GO:0005829">
    <property type="term" value="C:cytosol"/>
    <property type="evidence" value="ECO:0007669"/>
    <property type="project" value="TreeGrafter"/>
</dbReference>
<organism evidence="3 4">
    <name type="scientific">Lachancea lanzarotensis</name>
    <dbReference type="NCBI Taxonomy" id="1245769"/>
    <lineage>
        <taxon>Eukaryota</taxon>
        <taxon>Fungi</taxon>
        <taxon>Dikarya</taxon>
        <taxon>Ascomycota</taxon>
        <taxon>Saccharomycotina</taxon>
        <taxon>Saccharomycetes</taxon>
        <taxon>Saccharomycetales</taxon>
        <taxon>Saccharomycetaceae</taxon>
        <taxon>Lachancea</taxon>
    </lineage>
</organism>
<keyword evidence="1" id="KW-0560">Oxidoreductase</keyword>
<dbReference type="InterPro" id="IPR050223">
    <property type="entry name" value="D-isomer_2-hydroxyacid_DH"/>
</dbReference>